<reference evidence="3" key="1">
    <citation type="submission" date="2017-12" db="EMBL/GenBank/DDBJ databases">
        <authorList>
            <person name="Barbosa P."/>
            <person name="Usie A."/>
            <person name="Ramos A.M."/>
        </authorList>
    </citation>
    <scope>NUCLEOTIDE SEQUENCE</scope>
    <source>
        <strain evidence="3">HL8</strain>
        <tissue evidence="3">Leaves</tissue>
    </source>
</reference>
<proteinExistence type="predicted"/>
<feature type="region of interest" description="Disordered" evidence="1">
    <location>
        <begin position="123"/>
        <end position="151"/>
    </location>
</feature>
<dbReference type="EMBL" id="PKMF04000028">
    <property type="protein sequence ID" value="KAK7857346.1"/>
    <property type="molecule type" value="Genomic_DNA"/>
</dbReference>
<dbReference type="PANTHER" id="PTHR38525:SF1">
    <property type="entry name" value="OS03G0824500 PROTEIN"/>
    <property type="match status" value="1"/>
</dbReference>
<evidence type="ECO:0000256" key="2">
    <source>
        <dbReference type="SAM" id="Phobius"/>
    </source>
</evidence>
<keyword evidence="2" id="KW-1133">Transmembrane helix</keyword>
<accession>A0AAW0M3L4</accession>
<reference evidence="3" key="2">
    <citation type="journal article" date="2018" name="Sci. Data">
        <title>The draft genome sequence of cork oak.</title>
        <authorList>
            <person name="Ramos A.M."/>
            <person name="Usie A."/>
            <person name="Barbosa P."/>
            <person name="Barros P.M."/>
            <person name="Capote T."/>
            <person name="Chaves I."/>
            <person name="Simoes F."/>
            <person name="Abreu I."/>
            <person name="Carrasquinho I."/>
            <person name="Faro C."/>
            <person name="Guimaraes J.B."/>
            <person name="Mendonca D."/>
            <person name="Nobrega F."/>
            <person name="Rodrigues L."/>
            <person name="Saibo N.J.M."/>
            <person name="Varela M.C."/>
            <person name="Egas C."/>
            <person name="Matos J."/>
            <person name="Miguel C.M."/>
            <person name="Oliveira M.M."/>
            <person name="Ricardo C.P."/>
            <person name="Goncalves S."/>
        </authorList>
    </citation>
    <scope>NUCLEOTIDE SEQUENCE [LARGE SCALE GENOMIC DNA]</scope>
    <source>
        <strain evidence="3">HL8</strain>
    </source>
</reference>
<keyword evidence="2" id="KW-0472">Membrane</keyword>
<name>A0AAW0M3L4_QUESU</name>
<feature type="region of interest" description="Disordered" evidence="1">
    <location>
        <begin position="66"/>
        <end position="97"/>
    </location>
</feature>
<evidence type="ECO:0000256" key="1">
    <source>
        <dbReference type="SAM" id="MobiDB-lite"/>
    </source>
</evidence>
<sequence>MAMGMASKTAGDWAFTAFTTGLAGGTLYFAYAFSVNVYRGLSWHKAHREKRRLCLEALAFQQLLKPRQHPRQPGRVRVRSGIDRRSQAQRRSDLRGQVRLREERVGERLQKRAERRLRDLRGERRDGVDAGGSDRGVRVAEPPGYGGEHFGQVRRESVPVSLRENRQEVHALFPYGRLVGSVGGVNAGEKSLELVRFKSPSNGFEFRRSYRLSITVGELGKARENPVLEIVSHYLIFFRVGFRKNYESGGGASRISGNIARDYGYRNDTVCFGANCGSFETLRRLLFLHFYSRCV</sequence>
<comment type="caution">
    <text evidence="3">The sequence shown here is derived from an EMBL/GenBank/DDBJ whole genome shotgun (WGS) entry which is preliminary data.</text>
</comment>
<evidence type="ECO:0000313" key="3">
    <source>
        <dbReference type="EMBL" id="KAK7857346.1"/>
    </source>
</evidence>
<gene>
    <name evidence="3" type="ORF">CFP56_018545</name>
</gene>
<feature type="compositionally biased region" description="Basic residues" evidence="1">
    <location>
        <begin position="66"/>
        <end position="78"/>
    </location>
</feature>
<organism evidence="3">
    <name type="scientific">Quercus suber</name>
    <name type="common">Cork oak</name>
    <dbReference type="NCBI Taxonomy" id="58331"/>
    <lineage>
        <taxon>Eukaryota</taxon>
        <taxon>Viridiplantae</taxon>
        <taxon>Streptophyta</taxon>
        <taxon>Embryophyta</taxon>
        <taxon>Tracheophyta</taxon>
        <taxon>Spermatophyta</taxon>
        <taxon>Magnoliopsida</taxon>
        <taxon>eudicotyledons</taxon>
        <taxon>Gunneridae</taxon>
        <taxon>Pentapetalae</taxon>
        <taxon>rosids</taxon>
        <taxon>fabids</taxon>
        <taxon>Fagales</taxon>
        <taxon>Fagaceae</taxon>
        <taxon>Quercus</taxon>
    </lineage>
</organism>
<keyword evidence="2" id="KW-0812">Transmembrane</keyword>
<reference evidence="3" key="3">
    <citation type="submission" date="2023-07" db="EMBL/GenBank/DDBJ databases">
        <title>An improved reference 1 genome and first organelle genomes of Quercus suber.</title>
        <authorList>
            <consortium name="Genosuber Consortium"/>
            <person name="Usie A."/>
            <person name="Serra O."/>
            <person name="Barros P."/>
        </authorList>
    </citation>
    <scope>NUCLEOTIDE SEQUENCE</scope>
    <source>
        <strain evidence="3">HL8</strain>
        <tissue evidence="3">Leaves</tissue>
    </source>
</reference>
<dbReference type="PANTHER" id="PTHR38525">
    <property type="entry name" value="OS03G0824500 PROTEIN"/>
    <property type="match status" value="1"/>
</dbReference>
<dbReference type="AlphaFoldDB" id="A0AAW0M3L4"/>
<feature type="transmembrane region" description="Helical" evidence="2">
    <location>
        <begin position="13"/>
        <end position="38"/>
    </location>
</feature>
<feature type="compositionally biased region" description="Basic and acidic residues" evidence="1">
    <location>
        <begin position="80"/>
        <end position="97"/>
    </location>
</feature>
<protein>
    <submittedName>
        <fullName evidence="3">Uncharacterized protein</fullName>
    </submittedName>
</protein>